<keyword evidence="8 12" id="KW-0862">Zinc</keyword>
<dbReference type="PRINTS" id="PR00756">
    <property type="entry name" value="ALADIPTASE"/>
</dbReference>
<sequence>MKENLKAAVFLLSITIAISNPVSPPTKFESFQLPDELEKQVEFKFIDGKIITDISLKSDDSITYRLPNNTLPVRYDLWVKTDVEKENFNFEGHVKIQVRAIEQTDYVTLQYRDIVIDQIDLFDENELKIGENLTFEYLEPLSHEFLKIHLGSSVNIDARFTLDIIYHGELHEPSNNGFYKAYYITANNETIWYATTKFEPHHARHLMPCYDEPAIRAAIGLQVQHDKSYNTYANMPLKNRYVVNGSDYVISEFEDTPPMQTYLLAFLVSAFKYVSNNATVVEQRIFAKPQSIDDGEGDYAASISDGILKKFEELLDVKYPLPKLDHAAITQFPSGAMENFGFISYQEVALLLKKNYTPAQNLTYTKYIARVVAHEVAHQWFGNTVAPEWWTHLWLNEGFATLYEYLIPHLLYPNLNFREDFRTACLQASLRNDLTSNAASVPMSHYVEDPTAIRGRFNFISYQKAGTVLMMFLEALGTDIFHHGLTKYLTNNYYGIGNPNKLFTSLQSSFGDENQLNIATAMSSWTTQAGFPILRVERSGNKLKFSQQRYPTGNGEIYAIPLTFATKSNAKFDDKTAGYWIKAKEEEVDVNVFGLNGTDWIIFNNQQVGYYRIDYSDDLWLAIADGLRHDVKKIHLINRRILQEELNIGMTVSKSISAATMLEMLNTLENEESYLVWNDANNNFQFLNRTLMNTVVYENYMKFLRLITKPIIDEIGYEATDSELLEITQLRLRAKTINCYAFDDNCMQHEHTKLIKYHENENENPAPDFCSGFRLAGQDIYDYYLHELITNTSLKNRNLIARTIHCTMNKDYLGVLIAAIEDDKNILTAYERGNITNFLLTSSPISFNVAFDYIRRNVEKIIPFKSQIIAAINTQEKFDELKLLLTEALNDKILTQAQVDEIKAAIDDNLKWQEKHLGGIMDFFGLDEETTLTANGVFVSFYLIISTFVVISCFR</sequence>
<dbReference type="InterPro" id="IPR014782">
    <property type="entry name" value="Peptidase_M1_dom"/>
</dbReference>
<dbReference type="Proteomes" id="UP001153620">
    <property type="component" value="Chromosome 2"/>
</dbReference>
<keyword evidence="6 12" id="KW-0479">Metal-binding</keyword>
<evidence type="ECO:0000256" key="3">
    <source>
        <dbReference type="ARBA" id="ARBA00022438"/>
    </source>
</evidence>
<dbReference type="SUPFAM" id="SSF63737">
    <property type="entry name" value="Leukotriene A4 hydrolase N-terminal domain"/>
    <property type="match status" value="1"/>
</dbReference>
<evidence type="ECO:0000256" key="5">
    <source>
        <dbReference type="ARBA" id="ARBA00022670"/>
    </source>
</evidence>
<dbReference type="PANTHER" id="PTHR11533">
    <property type="entry name" value="PROTEASE M1 ZINC METALLOPROTEASE"/>
    <property type="match status" value="1"/>
</dbReference>
<organism evidence="19 20">
    <name type="scientific">Chironomus riparius</name>
    <dbReference type="NCBI Taxonomy" id="315576"/>
    <lineage>
        <taxon>Eukaryota</taxon>
        <taxon>Metazoa</taxon>
        <taxon>Ecdysozoa</taxon>
        <taxon>Arthropoda</taxon>
        <taxon>Hexapoda</taxon>
        <taxon>Insecta</taxon>
        <taxon>Pterygota</taxon>
        <taxon>Neoptera</taxon>
        <taxon>Endopterygota</taxon>
        <taxon>Diptera</taxon>
        <taxon>Nematocera</taxon>
        <taxon>Chironomoidea</taxon>
        <taxon>Chironomidae</taxon>
        <taxon>Chironominae</taxon>
        <taxon>Chironomus</taxon>
    </lineage>
</organism>
<dbReference type="SUPFAM" id="SSF55486">
    <property type="entry name" value="Metalloproteases ('zincins'), catalytic domain"/>
    <property type="match status" value="1"/>
</dbReference>
<dbReference type="EC" id="3.4.11.-" evidence="14"/>
<keyword evidence="14" id="KW-0472">Membrane</keyword>
<dbReference type="OrthoDB" id="10031169at2759"/>
<keyword evidence="4" id="KW-0325">Glycoprotein</keyword>
<evidence type="ECO:0000256" key="11">
    <source>
        <dbReference type="PIRSR" id="PIRSR634016-1"/>
    </source>
</evidence>
<evidence type="ECO:0000256" key="6">
    <source>
        <dbReference type="ARBA" id="ARBA00022723"/>
    </source>
</evidence>
<dbReference type="PANTHER" id="PTHR11533:SF290">
    <property type="entry name" value="AMINOPEPTIDASE"/>
    <property type="match status" value="1"/>
</dbReference>
<dbReference type="Pfam" id="PF17900">
    <property type="entry name" value="Peptidase_M1_N"/>
    <property type="match status" value="1"/>
</dbReference>
<dbReference type="Gene3D" id="2.60.40.1730">
    <property type="entry name" value="tricorn interacting facor f3 domain"/>
    <property type="match status" value="1"/>
</dbReference>
<keyword evidence="15" id="KW-0732">Signal</keyword>
<dbReference type="CDD" id="cd09601">
    <property type="entry name" value="M1_APN-Q_like"/>
    <property type="match status" value="1"/>
</dbReference>
<keyword evidence="14" id="KW-0812">Transmembrane</keyword>
<dbReference type="InterPro" id="IPR042097">
    <property type="entry name" value="Aminopeptidase_N-like_N_sf"/>
</dbReference>
<dbReference type="FunFam" id="1.10.390.10:FF:000013">
    <property type="entry name" value="Aminopeptidase N"/>
    <property type="match status" value="1"/>
</dbReference>
<dbReference type="Gene3D" id="1.10.390.10">
    <property type="entry name" value="Neutral Protease Domain 2"/>
    <property type="match status" value="1"/>
</dbReference>
<dbReference type="InterPro" id="IPR027268">
    <property type="entry name" value="Peptidase_M4/M1_CTD_sf"/>
</dbReference>
<keyword evidence="4" id="KW-0336">GPI-anchor</keyword>
<dbReference type="GO" id="GO:0008270">
    <property type="term" value="F:zinc ion binding"/>
    <property type="evidence" value="ECO:0007669"/>
    <property type="project" value="UniProtKB-UniRule"/>
</dbReference>
<evidence type="ECO:0000256" key="2">
    <source>
        <dbReference type="ARBA" id="ARBA00010136"/>
    </source>
</evidence>
<feature type="transmembrane region" description="Helical" evidence="14">
    <location>
        <begin position="936"/>
        <end position="954"/>
    </location>
</feature>
<name>A0A9N9WTK6_9DIPT</name>
<evidence type="ECO:0000259" key="17">
    <source>
        <dbReference type="Pfam" id="PF11838"/>
    </source>
</evidence>
<dbReference type="GO" id="GO:0042277">
    <property type="term" value="F:peptide binding"/>
    <property type="evidence" value="ECO:0007669"/>
    <property type="project" value="TreeGrafter"/>
</dbReference>
<feature type="chain" id="PRO_5040408799" description="Aminopeptidase" evidence="15">
    <location>
        <begin position="20"/>
        <end position="955"/>
    </location>
</feature>
<dbReference type="GO" id="GO:0006508">
    <property type="term" value="P:proteolysis"/>
    <property type="evidence" value="ECO:0007669"/>
    <property type="project" value="UniProtKB-KW"/>
</dbReference>
<comment type="similarity">
    <text evidence="2 14">Belongs to the peptidase M1 family.</text>
</comment>
<keyword evidence="7 14" id="KW-0378">Hydrolase</keyword>
<evidence type="ECO:0000256" key="7">
    <source>
        <dbReference type="ARBA" id="ARBA00022801"/>
    </source>
</evidence>
<evidence type="ECO:0000256" key="14">
    <source>
        <dbReference type="RuleBase" id="RU364040"/>
    </source>
</evidence>
<dbReference type="Gene3D" id="2.60.40.1910">
    <property type="match status" value="1"/>
</dbReference>
<evidence type="ECO:0000313" key="20">
    <source>
        <dbReference type="Proteomes" id="UP001153620"/>
    </source>
</evidence>
<keyword evidence="5 14" id="KW-0645">Protease</keyword>
<proteinExistence type="inferred from homology"/>
<keyword evidence="14" id="KW-1133">Transmembrane helix</keyword>
<evidence type="ECO:0000313" key="19">
    <source>
        <dbReference type="EMBL" id="CAG9805442.1"/>
    </source>
</evidence>
<evidence type="ECO:0000256" key="9">
    <source>
        <dbReference type="ARBA" id="ARBA00023049"/>
    </source>
</evidence>
<dbReference type="EMBL" id="OU895878">
    <property type="protein sequence ID" value="CAG9805442.1"/>
    <property type="molecule type" value="Genomic_DNA"/>
</dbReference>
<evidence type="ECO:0000256" key="8">
    <source>
        <dbReference type="ARBA" id="ARBA00022833"/>
    </source>
</evidence>
<dbReference type="GO" id="GO:0005615">
    <property type="term" value="C:extracellular space"/>
    <property type="evidence" value="ECO:0007669"/>
    <property type="project" value="TreeGrafter"/>
</dbReference>
<evidence type="ECO:0000256" key="1">
    <source>
        <dbReference type="ARBA" id="ARBA00004609"/>
    </source>
</evidence>
<dbReference type="InterPro" id="IPR050344">
    <property type="entry name" value="Peptidase_M1_aminopeptidases"/>
</dbReference>
<keyword evidence="3 14" id="KW-0031">Aminopeptidase</keyword>
<evidence type="ECO:0000259" key="18">
    <source>
        <dbReference type="Pfam" id="PF17900"/>
    </source>
</evidence>
<feature type="domain" description="Peptidase M1 membrane alanine aminopeptidase" evidence="16">
    <location>
        <begin position="299"/>
        <end position="525"/>
    </location>
</feature>
<feature type="active site" description="Proton acceptor" evidence="11">
    <location>
        <position position="375"/>
    </location>
</feature>
<dbReference type="Pfam" id="PF01433">
    <property type="entry name" value="Peptidase_M1"/>
    <property type="match status" value="1"/>
</dbReference>
<comment type="subcellular location">
    <subcellularLocation>
        <location evidence="1">Cell membrane</location>
        <topology evidence="1">Lipid-anchor</topology>
        <topology evidence="1">GPI-anchor</topology>
    </subcellularLocation>
</comment>
<dbReference type="Pfam" id="PF11838">
    <property type="entry name" value="ERAP1_C"/>
    <property type="match status" value="1"/>
</dbReference>
<evidence type="ECO:0000259" key="16">
    <source>
        <dbReference type="Pfam" id="PF01433"/>
    </source>
</evidence>
<comment type="cofactor">
    <cofactor evidence="12 14">
        <name>Zn(2+)</name>
        <dbReference type="ChEBI" id="CHEBI:29105"/>
    </cofactor>
    <text evidence="12 14">Binds 1 zinc ion per subunit.</text>
</comment>
<dbReference type="InterPro" id="IPR034016">
    <property type="entry name" value="M1_APN-typ"/>
</dbReference>
<dbReference type="InterPro" id="IPR045357">
    <property type="entry name" value="Aminopeptidase_N-like_N"/>
</dbReference>
<protein>
    <recommendedName>
        <fullName evidence="14">Aminopeptidase</fullName>
        <ecNumber evidence="14">3.4.11.-</ecNumber>
    </recommendedName>
</protein>
<feature type="domain" description="Aminopeptidase N-like N-terminal" evidence="18">
    <location>
        <begin position="72"/>
        <end position="263"/>
    </location>
</feature>
<feature type="site" description="Transition state stabilizer" evidence="13">
    <location>
        <position position="462"/>
    </location>
</feature>
<accession>A0A9N9WTK6</accession>
<evidence type="ECO:0000256" key="4">
    <source>
        <dbReference type="ARBA" id="ARBA00022622"/>
    </source>
</evidence>
<keyword evidence="20" id="KW-1185">Reference proteome</keyword>
<feature type="binding site" evidence="12">
    <location>
        <position position="397"/>
    </location>
    <ligand>
        <name>Zn(2+)</name>
        <dbReference type="ChEBI" id="CHEBI:29105"/>
        <note>catalytic</note>
    </ligand>
</feature>
<gene>
    <name evidence="19" type="ORF">CHIRRI_LOCUS8314</name>
</gene>
<keyword evidence="9 14" id="KW-0482">Metalloprotease</keyword>
<dbReference type="InterPro" id="IPR001930">
    <property type="entry name" value="Peptidase_M1"/>
</dbReference>
<reference evidence="19" key="1">
    <citation type="submission" date="2022-01" db="EMBL/GenBank/DDBJ databases">
        <authorList>
            <person name="King R."/>
        </authorList>
    </citation>
    <scope>NUCLEOTIDE SEQUENCE</scope>
</reference>
<dbReference type="GO" id="GO:0070006">
    <property type="term" value="F:metalloaminopeptidase activity"/>
    <property type="evidence" value="ECO:0007669"/>
    <property type="project" value="TreeGrafter"/>
</dbReference>
<reference evidence="19" key="2">
    <citation type="submission" date="2022-10" db="EMBL/GenBank/DDBJ databases">
        <authorList>
            <consortium name="ENA_rothamsted_submissions"/>
            <consortium name="culmorum"/>
            <person name="King R."/>
        </authorList>
    </citation>
    <scope>NUCLEOTIDE SEQUENCE</scope>
</reference>
<feature type="domain" description="ERAP1-like C-terminal" evidence="17">
    <location>
        <begin position="600"/>
        <end position="909"/>
    </location>
</feature>
<dbReference type="AlphaFoldDB" id="A0A9N9WTK6"/>
<feature type="binding site" evidence="12">
    <location>
        <position position="374"/>
    </location>
    <ligand>
        <name>Zn(2+)</name>
        <dbReference type="ChEBI" id="CHEBI:29105"/>
        <note>catalytic</note>
    </ligand>
</feature>
<feature type="binding site" evidence="12">
    <location>
        <position position="378"/>
    </location>
    <ligand>
        <name>Zn(2+)</name>
        <dbReference type="ChEBI" id="CHEBI:29105"/>
        <note>catalytic</note>
    </ligand>
</feature>
<dbReference type="GO" id="GO:0005886">
    <property type="term" value="C:plasma membrane"/>
    <property type="evidence" value="ECO:0007669"/>
    <property type="project" value="UniProtKB-SubCell"/>
</dbReference>
<dbReference type="Gene3D" id="1.25.50.20">
    <property type="match status" value="1"/>
</dbReference>
<dbReference type="GO" id="GO:0043171">
    <property type="term" value="P:peptide catabolic process"/>
    <property type="evidence" value="ECO:0007669"/>
    <property type="project" value="TreeGrafter"/>
</dbReference>
<evidence type="ECO:0000256" key="15">
    <source>
        <dbReference type="SAM" id="SignalP"/>
    </source>
</evidence>
<evidence type="ECO:0000256" key="13">
    <source>
        <dbReference type="PIRSR" id="PIRSR634016-4"/>
    </source>
</evidence>
<dbReference type="InterPro" id="IPR024571">
    <property type="entry name" value="ERAP1-like_C_dom"/>
</dbReference>
<dbReference type="GO" id="GO:0098552">
    <property type="term" value="C:side of membrane"/>
    <property type="evidence" value="ECO:0007669"/>
    <property type="project" value="UniProtKB-KW"/>
</dbReference>
<feature type="signal peptide" evidence="15">
    <location>
        <begin position="1"/>
        <end position="19"/>
    </location>
</feature>
<evidence type="ECO:0000256" key="10">
    <source>
        <dbReference type="ARBA" id="ARBA00023288"/>
    </source>
</evidence>
<dbReference type="GO" id="GO:0005737">
    <property type="term" value="C:cytoplasm"/>
    <property type="evidence" value="ECO:0007669"/>
    <property type="project" value="TreeGrafter"/>
</dbReference>
<keyword evidence="10" id="KW-0449">Lipoprotein</keyword>
<evidence type="ECO:0000256" key="12">
    <source>
        <dbReference type="PIRSR" id="PIRSR634016-3"/>
    </source>
</evidence>